<comment type="caution">
    <text evidence="1">The sequence shown here is derived from an EMBL/GenBank/DDBJ whole genome shotgun (WGS) entry which is preliminary data.</text>
</comment>
<protein>
    <recommendedName>
        <fullName evidence="2">DUF3570 domain-containing protein</fullName>
    </recommendedName>
</protein>
<evidence type="ECO:0000313" key="1">
    <source>
        <dbReference type="EMBL" id="EQD29297.1"/>
    </source>
</evidence>
<gene>
    <name evidence="1" type="ORF">B1A_20783</name>
</gene>
<dbReference type="InterPro" id="IPR021953">
    <property type="entry name" value="DUF3570"/>
</dbReference>
<dbReference type="Pfam" id="PF12094">
    <property type="entry name" value="DUF3570"/>
    <property type="match status" value="1"/>
</dbReference>
<evidence type="ECO:0008006" key="2">
    <source>
        <dbReference type="Google" id="ProtNLM"/>
    </source>
</evidence>
<dbReference type="EMBL" id="AUZX01015348">
    <property type="protein sequence ID" value="EQD29297.1"/>
    <property type="molecule type" value="Genomic_DNA"/>
</dbReference>
<name>T0YBW4_9ZZZZ</name>
<proteinExistence type="predicted"/>
<organism evidence="1">
    <name type="scientific">mine drainage metagenome</name>
    <dbReference type="NCBI Taxonomy" id="410659"/>
    <lineage>
        <taxon>unclassified sequences</taxon>
        <taxon>metagenomes</taxon>
        <taxon>ecological metagenomes</taxon>
    </lineage>
</organism>
<feature type="non-terminal residue" evidence="1">
    <location>
        <position position="175"/>
    </location>
</feature>
<reference evidence="1" key="1">
    <citation type="submission" date="2013-08" db="EMBL/GenBank/DDBJ databases">
        <authorList>
            <person name="Mendez C."/>
            <person name="Richter M."/>
            <person name="Ferrer M."/>
            <person name="Sanchez J."/>
        </authorList>
    </citation>
    <scope>NUCLEOTIDE SEQUENCE</scope>
</reference>
<dbReference type="AlphaFoldDB" id="T0YBW4"/>
<accession>T0YBW4</accession>
<sequence>LSVVNVSGVTTGYLNERRPGQRTRASIYLDNRVGWQRQSVNLALRYFGDDWGVRSYTARIRYRWYTSDQSSYWQPSVRWYRQTAANFYRPWVPLSAVGDLTYESADSRLAAFHALTYGLQYSVDIGTPYVRPRWLTVRVQYYRQIIDSRIPGPGALASLNLYPGLTAIQAQVSYK</sequence>
<reference evidence="1" key="2">
    <citation type="journal article" date="2014" name="ISME J.">
        <title>Microbial stratification in low pH oxic and suboxic macroscopic growths along an acid mine drainage.</title>
        <authorList>
            <person name="Mendez-Garcia C."/>
            <person name="Mesa V."/>
            <person name="Sprenger R.R."/>
            <person name="Richter M."/>
            <person name="Diez M.S."/>
            <person name="Solano J."/>
            <person name="Bargiela R."/>
            <person name="Golyshina O.V."/>
            <person name="Manteca A."/>
            <person name="Ramos J.L."/>
            <person name="Gallego J.R."/>
            <person name="Llorente I."/>
            <person name="Martins Dos Santos V.A."/>
            <person name="Jensen O.N."/>
            <person name="Pelaez A.I."/>
            <person name="Sanchez J."/>
            <person name="Ferrer M."/>
        </authorList>
    </citation>
    <scope>NUCLEOTIDE SEQUENCE</scope>
</reference>
<feature type="non-terminal residue" evidence="1">
    <location>
        <position position="1"/>
    </location>
</feature>